<evidence type="ECO:0000259" key="5">
    <source>
        <dbReference type="Pfam" id="PF01420"/>
    </source>
</evidence>
<dbReference type="PANTHER" id="PTHR30408">
    <property type="entry name" value="TYPE-1 RESTRICTION ENZYME ECOKI SPECIFICITY PROTEIN"/>
    <property type="match status" value="1"/>
</dbReference>
<dbReference type="InterPro" id="IPR000055">
    <property type="entry name" value="Restrct_endonuc_typeI_TRD"/>
</dbReference>
<evidence type="ECO:0000256" key="2">
    <source>
        <dbReference type="ARBA" id="ARBA00022747"/>
    </source>
</evidence>
<sequence length="415" mass="48304">METNKLVPKRRFKEFEKKWTEGNLGDFGTVEMNKRIFKWQTSIVGDVPFYKIGTFGQKANAFISYDIFNEYKLKYPYPNIGDILISASGSIGRTVEYNGEDAYFQDSNIVWLKHNGKLNNLFLKQFYKIIKWNGLEGSTIQRLYNKDILETNINIPRTYKEQQKIGEFFKILDERITIQERKIVKVKALKSAYLTDMFPQEGEVEPRRRFNGFEGKWQEKSLKDFRDESDAYSYTGGPFGSDLKTDDYTKTGTRIIQLQNIGDGYFSNEYKIYTSKEKAASLSSNLIFPEDIIIAKMAEPLARAAILPYHEEKYLMASDGIRLKVDKNKFDNYFILTLINHDNFRTKAIENSTGTTRKRIGLVTLGNLSSYVPELEEQQKIGEFFKNLNAQITTEEKKLEKLKKVKEAYLEEMFV</sequence>
<feature type="domain" description="Type I restriction modification DNA specificity" evidence="5">
    <location>
        <begin position="268"/>
        <end position="403"/>
    </location>
</feature>
<dbReference type="RefSeq" id="WP_148938164.1">
    <property type="nucleotide sequence ID" value="NZ_VTEI01000002.1"/>
</dbReference>
<proteinExistence type="inferred from homology"/>
<keyword evidence="3" id="KW-0238">DNA-binding</keyword>
<evidence type="ECO:0000256" key="3">
    <source>
        <dbReference type="ARBA" id="ARBA00023125"/>
    </source>
</evidence>
<dbReference type="OrthoDB" id="9795776at2"/>
<evidence type="ECO:0000256" key="1">
    <source>
        <dbReference type="ARBA" id="ARBA00010923"/>
    </source>
</evidence>
<dbReference type="CDD" id="cd17292">
    <property type="entry name" value="RMtype1_S_LlaA17I_TRD2-CR2_like"/>
    <property type="match status" value="1"/>
</dbReference>
<dbReference type="AlphaFoldDB" id="A0A5D4NYM7"/>
<dbReference type="GO" id="GO:0009307">
    <property type="term" value="P:DNA restriction-modification system"/>
    <property type="evidence" value="ECO:0007669"/>
    <property type="project" value="UniProtKB-KW"/>
</dbReference>
<feature type="coiled-coil region" evidence="4">
    <location>
        <begin position="385"/>
        <end position="412"/>
    </location>
</feature>
<dbReference type="GO" id="GO:0004519">
    <property type="term" value="F:endonuclease activity"/>
    <property type="evidence" value="ECO:0007669"/>
    <property type="project" value="UniProtKB-KW"/>
</dbReference>
<organism evidence="6 7">
    <name type="scientific">Rossellomorea vietnamensis</name>
    <dbReference type="NCBI Taxonomy" id="218284"/>
    <lineage>
        <taxon>Bacteria</taxon>
        <taxon>Bacillati</taxon>
        <taxon>Bacillota</taxon>
        <taxon>Bacilli</taxon>
        <taxon>Bacillales</taxon>
        <taxon>Bacillaceae</taxon>
        <taxon>Rossellomorea</taxon>
    </lineage>
</organism>
<dbReference type="Gene3D" id="1.10.287.1120">
    <property type="entry name" value="Bipartite methylase S protein"/>
    <property type="match status" value="1"/>
</dbReference>
<dbReference type="Gene3D" id="3.90.220.20">
    <property type="entry name" value="DNA methylase specificity domains"/>
    <property type="match status" value="2"/>
</dbReference>
<keyword evidence="6" id="KW-0255">Endonuclease</keyword>
<gene>
    <name evidence="6" type="ORF">FZC78_02805</name>
</gene>
<evidence type="ECO:0000256" key="4">
    <source>
        <dbReference type="SAM" id="Coils"/>
    </source>
</evidence>
<comment type="caution">
    <text evidence="6">The sequence shown here is derived from an EMBL/GenBank/DDBJ whole genome shotgun (WGS) entry which is preliminary data.</text>
</comment>
<dbReference type="InterPro" id="IPR044946">
    <property type="entry name" value="Restrct_endonuc_typeI_TRD_sf"/>
</dbReference>
<dbReference type="Pfam" id="PF01420">
    <property type="entry name" value="Methylase_S"/>
    <property type="match status" value="2"/>
</dbReference>
<accession>A0A5D4NYM7</accession>
<reference evidence="6 7" key="1">
    <citation type="submission" date="2019-08" db="EMBL/GenBank/DDBJ databases">
        <title>Bacillus genomes from the desert of Cuatro Cienegas, Coahuila.</title>
        <authorList>
            <person name="Olmedo-Alvarez G."/>
        </authorList>
    </citation>
    <scope>NUCLEOTIDE SEQUENCE [LARGE SCALE GENOMIC DNA]</scope>
    <source>
        <strain evidence="6 7">CH34_1T</strain>
    </source>
</reference>
<dbReference type="GO" id="GO:0003677">
    <property type="term" value="F:DNA binding"/>
    <property type="evidence" value="ECO:0007669"/>
    <property type="project" value="UniProtKB-KW"/>
</dbReference>
<dbReference type="InterPro" id="IPR052021">
    <property type="entry name" value="Type-I_RS_S_subunit"/>
</dbReference>
<dbReference type="PANTHER" id="PTHR30408:SF12">
    <property type="entry name" value="TYPE I RESTRICTION ENZYME MJAVIII SPECIFICITY SUBUNIT"/>
    <property type="match status" value="1"/>
</dbReference>
<dbReference type="SUPFAM" id="SSF116734">
    <property type="entry name" value="DNA methylase specificity domain"/>
    <property type="match status" value="2"/>
</dbReference>
<dbReference type="EMBL" id="VTEI01000002">
    <property type="protein sequence ID" value="TYS18486.1"/>
    <property type="molecule type" value="Genomic_DNA"/>
</dbReference>
<keyword evidence="6" id="KW-0540">Nuclease</keyword>
<keyword evidence="2" id="KW-0680">Restriction system</keyword>
<feature type="domain" description="Type I restriction modification DNA specificity" evidence="5">
    <location>
        <begin position="17"/>
        <end position="187"/>
    </location>
</feature>
<keyword evidence="6" id="KW-0378">Hydrolase</keyword>
<evidence type="ECO:0000313" key="6">
    <source>
        <dbReference type="EMBL" id="TYS18486.1"/>
    </source>
</evidence>
<dbReference type="Proteomes" id="UP000322267">
    <property type="component" value="Unassembled WGS sequence"/>
</dbReference>
<protein>
    <submittedName>
        <fullName evidence="6">Restriction endonuclease subunit S</fullName>
    </submittedName>
</protein>
<comment type="similarity">
    <text evidence="1">Belongs to the type-I restriction system S methylase family.</text>
</comment>
<name>A0A5D4NYM7_9BACI</name>
<evidence type="ECO:0000313" key="7">
    <source>
        <dbReference type="Proteomes" id="UP000322267"/>
    </source>
</evidence>
<keyword evidence="4" id="KW-0175">Coiled coil</keyword>